<comment type="similarity">
    <text evidence="1 2">Belongs to the cytochrome P450 family.</text>
</comment>
<dbReference type="PROSITE" id="PS00086">
    <property type="entry name" value="CYTOCHROME_P450"/>
    <property type="match status" value="1"/>
</dbReference>
<dbReference type="Proteomes" id="UP000715441">
    <property type="component" value="Unassembled WGS sequence"/>
</dbReference>
<keyword evidence="2" id="KW-0479">Metal-binding</keyword>
<dbReference type="InterPro" id="IPR036396">
    <property type="entry name" value="Cyt_P450_sf"/>
</dbReference>
<evidence type="ECO:0000313" key="3">
    <source>
        <dbReference type="EMBL" id="NKQ53205.1"/>
    </source>
</evidence>
<dbReference type="Gene3D" id="1.10.630.10">
    <property type="entry name" value="Cytochrome P450"/>
    <property type="match status" value="1"/>
</dbReference>
<keyword evidence="4" id="KW-1185">Reference proteome</keyword>
<keyword evidence="2" id="KW-0503">Monooxygenase</keyword>
<evidence type="ECO:0000256" key="2">
    <source>
        <dbReference type="RuleBase" id="RU000461"/>
    </source>
</evidence>
<dbReference type="PANTHER" id="PTHR46696">
    <property type="entry name" value="P450, PUTATIVE (EUROFUNG)-RELATED"/>
    <property type="match status" value="1"/>
</dbReference>
<dbReference type="PRINTS" id="PR00359">
    <property type="entry name" value="BP450"/>
</dbReference>
<name>A0ABX1J0A6_9PSEU</name>
<dbReference type="InterPro" id="IPR002397">
    <property type="entry name" value="Cyt_P450_B"/>
</dbReference>
<dbReference type="InterPro" id="IPR001128">
    <property type="entry name" value="Cyt_P450"/>
</dbReference>
<proteinExistence type="inferred from homology"/>
<organism evidence="3 4">
    <name type="scientific">Amycolatopsis acididurans</name>
    <dbReference type="NCBI Taxonomy" id="2724524"/>
    <lineage>
        <taxon>Bacteria</taxon>
        <taxon>Bacillati</taxon>
        <taxon>Actinomycetota</taxon>
        <taxon>Actinomycetes</taxon>
        <taxon>Pseudonocardiales</taxon>
        <taxon>Pseudonocardiaceae</taxon>
        <taxon>Amycolatopsis</taxon>
    </lineage>
</organism>
<dbReference type="PANTHER" id="PTHR46696:SF6">
    <property type="entry name" value="P450, PUTATIVE (EUROFUNG)-RELATED"/>
    <property type="match status" value="1"/>
</dbReference>
<protein>
    <submittedName>
        <fullName evidence="3">Cytochrome P450</fullName>
    </submittedName>
</protein>
<dbReference type="SUPFAM" id="SSF48264">
    <property type="entry name" value="Cytochrome P450"/>
    <property type="match status" value="1"/>
</dbReference>
<dbReference type="Pfam" id="PF00067">
    <property type="entry name" value="p450"/>
    <property type="match status" value="1"/>
</dbReference>
<dbReference type="RefSeq" id="WP_168513887.1">
    <property type="nucleotide sequence ID" value="NZ_JAAXLS010000004.1"/>
</dbReference>
<keyword evidence="2" id="KW-0408">Iron</keyword>
<dbReference type="EMBL" id="JAAXLS010000004">
    <property type="protein sequence ID" value="NKQ53205.1"/>
    <property type="molecule type" value="Genomic_DNA"/>
</dbReference>
<reference evidence="3 4" key="1">
    <citation type="submission" date="2020-04" db="EMBL/GenBank/DDBJ databases">
        <title>Novel species.</title>
        <authorList>
            <person name="Teo W.F.A."/>
            <person name="Lipun K."/>
            <person name="Srisuk N."/>
            <person name="Duangmal K."/>
        </authorList>
    </citation>
    <scope>NUCLEOTIDE SEQUENCE [LARGE SCALE GENOMIC DNA]</scope>
    <source>
        <strain evidence="3 4">K13G38</strain>
    </source>
</reference>
<sequence length="408" mass="45780">MTTTPKTAESPELRTDFDIHDPAIADTVYDSYADLRSKCPVAHSSAYGGHWVFTRYEDIHQILRDPAIFSSECVNIPPTIGQDGPMIPLEVDPPDHTTYRQLLTPLFSPTRMAAIEPEVRKIVNDLLDEMAGQERVDFITAFAKPLPTRVFLTLMGWPLSDAPKFHQWTDTIVLGKPGASEEEATAVRMEAAMEVYAYFAEMLDERMENPGSGPDDVTSVLVNGKFQDRELTQFEMLNILFIMMIGGLHTVQGQLAHSVIYFAEHPERRKQLVEDLDLVPTAVEEMLRYESAIAPARVVKQDVEIGGVQLKEGDRILIPFGAADRDPEKFDNPDDVDLARDPNPHLAFGGGRHRCLGSHLARIELRIAFEELHKRFPDYRLDPADPPHRHLSQVKGVEKLPLVLGQSA</sequence>
<keyword evidence="2" id="KW-0349">Heme</keyword>
<accession>A0ABX1J0A6</accession>
<dbReference type="CDD" id="cd11035">
    <property type="entry name" value="P450cam-like"/>
    <property type="match status" value="1"/>
</dbReference>
<dbReference type="InterPro" id="IPR017972">
    <property type="entry name" value="Cyt_P450_CS"/>
</dbReference>
<evidence type="ECO:0000313" key="4">
    <source>
        <dbReference type="Proteomes" id="UP000715441"/>
    </source>
</evidence>
<comment type="caution">
    <text evidence="3">The sequence shown here is derived from an EMBL/GenBank/DDBJ whole genome shotgun (WGS) entry which is preliminary data.</text>
</comment>
<keyword evidence="2" id="KW-0560">Oxidoreductase</keyword>
<evidence type="ECO:0000256" key="1">
    <source>
        <dbReference type="ARBA" id="ARBA00010617"/>
    </source>
</evidence>
<gene>
    <name evidence="3" type="ORF">HFP15_09955</name>
</gene>